<dbReference type="EMBL" id="JAMYWD010000012">
    <property type="protein sequence ID" value="KAJ4953877.1"/>
    <property type="molecule type" value="Genomic_DNA"/>
</dbReference>
<comment type="caution">
    <text evidence="2">The sequence shown here is derived from an EMBL/GenBank/DDBJ whole genome shotgun (WGS) entry which is preliminary data.</text>
</comment>
<sequence length="156" mass="17980">MRALICSKDKAPRSDKMAKPQSSRHEGIRQSEDDQVALLIGRRDLQQTLSQLNEESQILGFVFHALYSIRISRPMWKYHDIVSLRGLRGRIHSYKIPLTGRSQILIDIEFPKHSRRPFSIVCNVSSITLFTSKSGTRLLIGCQTFHLERYMHVSSN</sequence>
<evidence type="ECO:0000256" key="1">
    <source>
        <dbReference type="SAM" id="MobiDB-lite"/>
    </source>
</evidence>
<feature type="region of interest" description="Disordered" evidence="1">
    <location>
        <begin position="8"/>
        <end position="29"/>
    </location>
</feature>
<accession>A0A9Q0GXQ4</accession>
<name>A0A9Q0GXQ4_9MAGN</name>
<evidence type="ECO:0000313" key="3">
    <source>
        <dbReference type="Proteomes" id="UP001141806"/>
    </source>
</evidence>
<reference evidence="2" key="1">
    <citation type="journal article" date="2023" name="Plant J.">
        <title>The genome of the king protea, Protea cynaroides.</title>
        <authorList>
            <person name="Chang J."/>
            <person name="Duong T.A."/>
            <person name="Schoeman C."/>
            <person name="Ma X."/>
            <person name="Roodt D."/>
            <person name="Barker N."/>
            <person name="Li Z."/>
            <person name="Van de Peer Y."/>
            <person name="Mizrachi E."/>
        </authorList>
    </citation>
    <scope>NUCLEOTIDE SEQUENCE</scope>
    <source>
        <tissue evidence="2">Young leaves</tissue>
    </source>
</reference>
<keyword evidence="3" id="KW-1185">Reference proteome</keyword>
<dbReference type="Proteomes" id="UP001141806">
    <property type="component" value="Unassembled WGS sequence"/>
</dbReference>
<gene>
    <name evidence="2" type="ORF">NE237_030709</name>
</gene>
<dbReference type="AlphaFoldDB" id="A0A9Q0GXQ4"/>
<evidence type="ECO:0000313" key="2">
    <source>
        <dbReference type="EMBL" id="KAJ4953877.1"/>
    </source>
</evidence>
<organism evidence="2 3">
    <name type="scientific">Protea cynaroides</name>
    <dbReference type="NCBI Taxonomy" id="273540"/>
    <lineage>
        <taxon>Eukaryota</taxon>
        <taxon>Viridiplantae</taxon>
        <taxon>Streptophyta</taxon>
        <taxon>Embryophyta</taxon>
        <taxon>Tracheophyta</taxon>
        <taxon>Spermatophyta</taxon>
        <taxon>Magnoliopsida</taxon>
        <taxon>Proteales</taxon>
        <taxon>Proteaceae</taxon>
        <taxon>Protea</taxon>
    </lineage>
</organism>
<proteinExistence type="predicted"/>
<protein>
    <submittedName>
        <fullName evidence="2">Uncharacterized protein</fullName>
    </submittedName>
</protein>